<evidence type="ECO:0000313" key="1">
    <source>
        <dbReference type="EMBL" id="KAF4041006.1"/>
    </source>
</evidence>
<dbReference type="AlphaFoldDB" id="A0A833THL0"/>
<gene>
    <name evidence="1" type="ORF">GN244_ATG06774</name>
</gene>
<organism evidence="1 2">
    <name type="scientific">Phytophthora infestans</name>
    <name type="common">Potato late blight agent</name>
    <name type="synonym">Botrytis infestans</name>
    <dbReference type="NCBI Taxonomy" id="4787"/>
    <lineage>
        <taxon>Eukaryota</taxon>
        <taxon>Sar</taxon>
        <taxon>Stramenopiles</taxon>
        <taxon>Oomycota</taxon>
        <taxon>Peronosporomycetes</taxon>
        <taxon>Peronosporales</taxon>
        <taxon>Peronosporaceae</taxon>
        <taxon>Phytophthora</taxon>
    </lineage>
</organism>
<proteinExistence type="predicted"/>
<name>A0A833THL0_PHYIN</name>
<evidence type="ECO:0000313" key="2">
    <source>
        <dbReference type="Proteomes" id="UP000602510"/>
    </source>
</evidence>
<dbReference type="EMBL" id="WSZM01000134">
    <property type="protein sequence ID" value="KAF4041006.1"/>
    <property type="molecule type" value="Genomic_DNA"/>
</dbReference>
<protein>
    <submittedName>
        <fullName evidence="1">Uncharacterized protein</fullName>
    </submittedName>
</protein>
<keyword evidence="2" id="KW-1185">Reference proteome</keyword>
<accession>A0A833THL0</accession>
<reference evidence="1" key="1">
    <citation type="submission" date="2020-04" db="EMBL/GenBank/DDBJ databases">
        <title>Hybrid Assembly of Korean Phytophthora infestans isolates.</title>
        <authorList>
            <person name="Prokchorchik M."/>
            <person name="Lee Y."/>
            <person name="Seo J."/>
            <person name="Cho J.-H."/>
            <person name="Park Y.-E."/>
            <person name="Jang D.-C."/>
            <person name="Im J.-S."/>
            <person name="Choi J.-G."/>
            <person name="Park H.-J."/>
            <person name="Lee G.-B."/>
            <person name="Lee Y.-G."/>
            <person name="Hong S.-Y."/>
            <person name="Cho K."/>
            <person name="Sohn K.H."/>
        </authorList>
    </citation>
    <scope>NUCLEOTIDE SEQUENCE</scope>
    <source>
        <strain evidence="1">KR_1_A1</strain>
    </source>
</reference>
<dbReference type="Proteomes" id="UP000602510">
    <property type="component" value="Unassembled WGS sequence"/>
</dbReference>
<sequence length="109" mass="12491">MVFHFTPTQDLEMVRELIRQKPFATKCGPTLEVWDNVAEAILTALNQKVKVKQNLDRLNLLKARLKATDQASYFASGAEESLNAFSIQSHYNDVNGKVREYVDLERLHI</sequence>
<comment type="caution">
    <text evidence="1">The sequence shown here is derived from an EMBL/GenBank/DDBJ whole genome shotgun (WGS) entry which is preliminary data.</text>
</comment>